<comment type="caution">
    <text evidence="3">The sequence shown here is derived from an EMBL/GenBank/DDBJ whole genome shotgun (WGS) entry which is preliminary data.</text>
</comment>
<reference evidence="3" key="2">
    <citation type="submission" date="2020-09" db="EMBL/GenBank/DDBJ databases">
        <authorList>
            <person name="Sun Q."/>
            <person name="Ohkuma M."/>
        </authorList>
    </citation>
    <scope>NUCLEOTIDE SEQUENCE</scope>
    <source>
        <strain evidence="3">JCM 3086</strain>
    </source>
</reference>
<accession>A0A917L6I8</accession>
<dbReference type="InterPro" id="IPR036291">
    <property type="entry name" value="NAD(P)-bd_dom_sf"/>
</dbReference>
<proteinExistence type="predicted"/>
<evidence type="ECO:0000259" key="2">
    <source>
        <dbReference type="Pfam" id="PF01370"/>
    </source>
</evidence>
<protein>
    <recommendedName>
        <fullName evidence="2">NAD-dependent epimerase/dehydratase domain-containing protein</fullName>
    </recommendedName>
</protein>
<dbReference type="PANTHER" id="PTHR43245:SF52">
    <property type="entry name" value="NAD-DEPENDENT EPIMERASE_DEHYDRATASE"/>
    <property type="match status" value="1"/>
</dbReference>
<gene>
    <name evidence="3" type="ORF">GCM10010121_064590</name>
</gene>
<dbReference type="Pfam" id="PF01370">
    <property type="entry name" value="Epimerase"/>
    <property type="match status" value="1"/>
</dbReference>
<dbReference type="AlphaFoldDB" id="A0A917L6I8"/>
<feature type="domain" description="NAD-dependent epimerase/dehydratase" evidence="2">
    <location>
        <begin position="5"/>
        <end position="170"/>
    </location>
</feature>
<evidence type="ECO:0000256" key="1">
    <source>
        <dbReference type="SAM" id="MobiDB-lite"/>
    </source>
</evidence>
<dbReference type="RefSeq" id="WP_189314807.1">
    <property type="nucleotide sequence ID" value="NZ_BMQA01000029.1"/>
</dbReference>
<dbReference type="EMBL" id="BMQA01000029">
    <property type="protein sequence ID" value="GGJ44484.1"/>
    <property type="molecule type" value="Genomic_DNA"/>
</dbReference>
<keyword evidence="4" id="KW-1185">Reference proteome</keyword>
<dbReference type="SUPFAM" id="SSF51735">
    <property type="entry name" value="NAD(P)-binding Rossmann-fold domains"/>
    <property type="match status" value="1"/>
</dbReference>
<name>A0A917L6I8_9ACTN</name>
<dbReference type="InterPro" id="IPR001509">
    <property type="entry name" value="Epimerase_deHydtase"/>
</dbReference>
<dbReference type="Gene3D" id="3.40.50.720">
    <property type="entry name" value="NAD(P)-binding Rossmann-like Domain"/>
    <property type="match status" value="1"/>
</dbReference>
<feature type="region of interest" description="Disordered" evidence="1">
    <location>
        <begin position="303"/>
        <end position="325"/>
    </location>
</feature>
<dbReference type="Proteomes" id="UP000657574">
    <property type="component" value="Unassembled WGS sequence"/>
</dbReference>
<organism evidence="3 4">
    <name type="scientific">Streptomyces brasiliensis</name>
    <dbReference type="NCBI Taxonomy" id="1954"/>
    <lineage>
        <taxon>Bacteria</taxon>
        <taxon>Bacillati</taxon>
        <taxon>Actinomycetota</taxon>
        <taxon>Actinomycetes</taxon>
        <taxon>Kitasatosporales</taxon>
        <taxon>Streptomycetaceae</taxon>
        <taxon>Streptomyces</taxon>
    </lineage>
</organism>
<evidence type="ECO:0000313" key="4">
    <source>
        <dbReference type="Proteomes" id="UP000657574"/>
    </source>
</evidence>
<evidence type="ECO:0000313" key="3">
    <source>
        <dbReference type="EMBL" id="GGJ44484.1"/>
    </source>
</evidence>
<sequence length="325" mass="34494">MARRILITGASGFIGRHVARAALARQDLAVRLVTHTGTPDGHPPHRAEHVRADLREISSLRGLCRGVDTVVHCASLITGDDASLEAVNDRGTRALVADAQRHGIRRVVYVSTAAVYGPGPFRRAGAQALAVRPHSATSRTRAAAERHVLEAGGTVLRPHLVYGTGDTWVIPGLALLLGHLGAAVETNTLHSAVEADALARAALAAALADTDLAGAHHVNHPRPVHATDLMAAALTHLALPARRPLSTTQAAARLTQTPRAAHHLGMLTTDHWFDSEPIWQLLNLDTGPDPLTGLARHAPWYEQQLRSHPRPRPLPGTGTGTGTGR</sequence>
<dbReference type="InterPro" id="IPR050177">
    <property type="entry name" value="Lipid_A_modif_metabolic_enz"/>
</dbReference>
<dbReference type="PANTHER" id="PTHR43245">
    <property type="entry name" value="BIFUNCTIONAL POLYMYXIN RESISTANCE PROTEIN ARNA"/>
    <property type="match status" value="1"/>
</dbReference>
<reference evidence="3" key="1">
    <citation type="journal article" date="2014" name="Int. J. Syst. Evol. Microbiol.">
        <title>Complete genome sequence of Corynebacterium casei LMG S-19264T (=DSM 44701T), isolated from a smear-ripened cheese.</title>
        <authorList>
            <consortium name="US DOE Joint Genome Institute (JGI-PGF)"/>
            <person name="Walter F."/>
            <person name="Albersmeier A."/>
            <person name="Kalinowski J."/>
            <person name="Ruckert C."/>
        </authorList>
    </citation>
    <scope>NUCLEOTIDE SEQUENCE</scope>
    <source>
        <strain evidence="3">JCM 3086</strain>
    </source>
</reference>